<keyword evidence="4" id="KW-0732">Signal</keyword>
<dbReference type="GO" id="GO:0016998">
    <property type="term" value="P:cell wall macromolecule catabolic process"/>
    <property type="evidence" value="ECO:0007669"/>
    <property type="project" value="InterPro"/>
</dbReference>
<gene>
    <name evidence="5" type="ORF">C1880_07855</name>
</gene>
<dbReference type="SUPFAM" id="SSF51445">
    <property type="entry name" value="(Trans)glycosidases"/>
    <property type="match status" value="1"/>
</dbReference>
<feature type="signal peptide" evidence="4">
    <location>
        <begin position="1"/>
        <end position="44"/>
    </location>
</feature>
<dbReference type="Proteomes" id="UP000253792">
    <property type="component" value="Unassembled WGS sequence"/>
</dbReference>
<dbReference type="Pfam" id="PF01183">
    <property type="entry name" value="Glyco_hydro_25"/>
    <property type="match status" value="1"/>
</dbReference>
<evidence type="ECO:0008006" key="7">
    <source>
        <dbReference type="Google" id="ProtNLM"/>
    </source>
</evidence>
<dbReference type="Pfam" id="PF01473">
    <property type="entry name" value="Choline_bind_1"/>
    <property type="match status" value="7"/>
</dbReference>
<evidence type="ECO:0000256" key="1">
    <source>
        <dbReference type="ARBA" id="ARBA00010646"/>
    </source>
</evidence>
<name>A0A369L9V6_9ACTN</name>
<evidence type="ECO:0000313" key="6">
    <source>
        <dbReference type="Proteomes" id="UP000253792"/>
    </source>
</evidence>
<dbReference type="EMBL" id="PPTP01000007">
    <property type="protein sequence ID" value="RDB54758.1"/>
    <property type="molecule type" value="Genomic_DNA"/>
</dbReference>
<feature type="repeat" description="Cell wall-binding" evidence="3">
    <location>
        <begin position="340"/>
        <end position="359"/>
    </location>
</feature>
<comment type="similarity">
    <text evidence="1">Belongs to the glycosyl hydrolase 25 family.</text>
</comment>
<sequence>MQFRISKFRIAYRSVLVLFNRVTLPLICALAVALSLAVPVCSFADVADDACAERVSDGFANEYDQGSGSYASSWRYGNPDAYGEGTGFALFANRFNSWWNEGGVWYGSNGTIVNSAVGFGVDVSEHQGYIDWSQVQSSGVTYAILRCGYGSDYSNQDDKQFLRNVRECQRYGIPFGVYLYSYATDNAMAQSEAEHTLRLLREAGLSPYSLSYPVYYDMEDENQQGKLGSAALGSIASTYCNAIAAAGYTPGVYANTNWWTNRLTDSAFSSWPRWVAQYNYKCTYSGKYGMWQADSNTSINGIAGGVDINFDFAGPIRHKDTWVFSNGSWWYQYKNGSYPSNGWAYIDDAWYCFDSAGWMQTGWVLSNGSWYYLNSSGAMLKGWQWINGFWYYLSPANGAMATGWLKDGQSWYWLTSSGAMAIGWADAWGTWYYMGGNGVMLSGWQFVGGAWYYLDPANGAMATGWLKDGQSWYWLNGSGAMGIGWLFVNGSWYWSDNSGCLRTGWNQIGANYYYFDPTSCAMHIGWIDDEGTWYYCDGSGAMGTGWQFVNGSWYCFSDAGKMLVGEQIIEGVAYRFASSGAMVTGWFNDGVAWRFYCGSGAMKSSSWEGDYYLLEDGTMAKDQWIGSYYVGSDGRWIPGY</sequence>
<dbReference type="InterPro" id="IPR018337">
    <property type="entry name" value="Cell_wall/Cho-bd_repeat"/>
</dbReference>
<dbReference type="PROSITE" id="PS51904">
    <property type="entry name" value="GLYCOSYL_HYDROL_F25_2"/>
    <property type="match status" value="1"/>
</dbReference>
<evidence type="ECO:0000256" key="4">
    <source>
        <dbReference type="SAM" id="SignalP"/>
    </source>
</evidence>
<proteinExistence type="inferred from homology"/>
<dbReference type="Pfam" id="PF19085">
    <property type="entry name" value="Choline_bind_2"/>
    <property type="match status" value="1"/>
</dbReference>
<dbReference type="AlphaFoldDB" id="A0A369L9V6"/>
<feature type="repeat" description="Cell wall-binding" evidence="3">
    <location>
        <begin position="360"/>
        <end position="379"/>
    </location>
</feature>
<dbReference type="Gene3D" id="3.20.20.80">
    <property type="entry name" value="Glycosidases"/>
    <property type="match status" value="1"/>
</dbReference>
<dbReference type="GO" id="GO:0009253">
    <property type="term" value="P:peptidoglycan catabolic process"/>
    <property type="evidence" value="ECO:0007669"/>
    <property type="project" value="InterPro"/>
</dbReference>
<accession>A0A369L9V6</accession>
<dbReference type="CDD" id="cd06414">
    <property type="entry name" value="GH25_LytC-like"/>
    <property type="match status" value="1"/>
</dbReference>
<dbReference type="PANTHER" id="PTHR34135">
    <property type="entry name" value="LYSOZYME"/>
    <property type="match status" value="1"/>
</dbReference>
<evidence type="ECO:0000313" key="5">
    <source>
        <dbReference type="EMBL" id="RDB54758.1"/>
    </source>
</evidence>
<comment type="caution">
    <text evidence="5">The sequence shown here is derived from an EMBL/GenBank/DDBJ whole genome shotgun (WGS) entry which is preliminary data.</text>
</comment>
<dbReference type="InterPro" id="IPR017853">
    <property type="entry name" value="GH"/>
</dbReference>
<keyword evidence="6" id="KW-1185">Reference proteome</keyword>
<evidence type="ECO:0000256" key="3">
    <source>
        <dbReference type="PROSITE-ProRule" id="PRU00591"/>
    </source>
</evidence>
<dbReference type="GO" id="GO:0016052">
    <property type="term" value="P:carbohydrate catabolic process"/>
    <property type="evidence" value="ECO:0007669"/>
    <property type="project" value="TreeGrafter"/>
</dbReference>
<dbReference type="PROSITE" id="PS51170">
    <property type="entry name" value="CW"/>
    <property type="match status" value="6"/>
</dbReference>
<evidence type="ECO:0000256" key="2">
    <source>
        <dbReference type="ARBA" id="ARBA00022737"/>
    </source>
</evidence>
<feature type="repeat" description="Cell wall-binding" evidence="3">
    <location>
        <begin position="462"/>
        <end position="481"/>
    </location>
</feature>
<feature type="repeat" description="Cell wall-binding" evidence="3">
    <location>
        <begin position="523"/>
        <end position="542"/>
    </location>
</feature>
<dbReference type="STRING" id="1034345.GCA_000236865_01594"/>
<reference evidence="5 6" key="1">
    <citation type="journal article" date="2018" name="Elife">
        <title>Discovery and characterization of a prevalent human gut bacterial enzyme sufficient for the inactivation of a family of plant toxins.</title>
        <authorList>
            <person name="Koppel N."/>
            <person name="Bisanz J.E."/>
            <person name="Pandelia M.E."/>
            <person name="Turnbaugh P.J."/>
            <person name="Balskus E.P."/>
        </authorList>
    </citation>
    <scope>NUCLEOTIDE SEQUENCE [LARGE SCALE GENOMIC DNA]</scope>
    <source>
        <strain evidence="6">anaerobia AP69FAA</strain>
    </source>
</reference>
<feature type="repeat" description="Cell wall-binding" evidence="3">
    <location>
        <begin position="401"/>
        <end position="420"/>
    </location>
</feature>
<dbReference type="InterPro" id="IPR002053">
    <property type="entry name" value="Glyco_hydro_25"/>
</dbReference>
<dbReference type="SUPFAM" id="SSF69360">
    <property type="entry name" value="Cell wall binding repeat"/>
    <property type="match status" value="2"/>
</dbReference>
<dbReference type="GO" id="GO:0003796">
    <property type="term" value="F:lysozyme activity"/>
    <property type="evidence" value="ECO:0007669"/>
    <property type="project" value="InterPro"/>
</dbReference>
<dbReference type="PANTHER" id="PTHR34135:SF2">
    <property type="entry name" value="LYSOZYME"/>
    <property type="match status" value="1"/>
</dbReference>
<organism evidence="5 6">
    <name type="scientific">Senegalimassilia anaerobia</name>
    <dbReference type="NCBI Taxonomy" id="1473216"/>
    <lineage>
        <taxon>Bacteria</taxon>
        <taxon>Bacillati</taxon>
        <taxon>Actinomycetota</taxon>
        <taxon>Coriobacteriia</taxon>
        <taxon>Coriobacteriales</taxon>
        <taxon>Coriobacteriaceae</taxon>
        <taxon>Senegalimassilia</taxon>
    </lineage>
</organism>
<dbReference type="OrthoDB" id="287365at2"/>
<keyword evidence="2" id="KW-0677">Repeat</keyword>
<dbReference type="Gene3D" id="2.10.270.10">
    <property type="entry name" value="Cholin Binding"/>
    <property type="match status" value="3"/>
</dbReference>
<dbReference type="Pfam" id="PF19127">
    <property type="entry name" value="Choline_bind_3"/>
    <property type="match status" value="1"/>
</dbReference>
<feature type="chain" id="PRO_5016942751" description="Glycoside hydrolase" evidence="4">
    <location>
        <begin position="45"/>
        <end position="640"/>
    </location>
</feature>
<protein>
    <recommendedName>
        <fullName evidence="7">Glycoside hydrolase</fullName>
    </recommendedName>
</protein>
<feature type="repeat" description="Cell wall-binding" evidence="3">
    <location>
        <begin position="543"/>
        <end position="562"/>
    </location>
</feature>